<dbReference type="FunFam" id="1.10.150.20:FF:000014">
    <property type="entry name" value="Polymerase (DNA directed), eta"/>
    <property type="match status" value="1"/>
</dbReference>
<dbReference type="InterPro" id="IPR043128">
    <property type="entry name" value="Rev_trsase/Diguanyl_cyclase"/>
</dbReference>
<dbReference type="InterPro" id="IPR017961">
    <property type="entry name" value="DNA_pol_Y-fam_little_finger"/>
</dbReference>
<name>A0A3G2S7A4_MALR7</name>
<dbReference type="Gene3D" id="3.30.70.270">
    <property type="match status" value="1"/>
</dbReference>
<evidence type="ECO:0000259" key="10">
    <source>
        <dbReference type="PROSITE" id="PS50173"/>
    </source>
</evidence>
<keyword evidence="3" id="KW-0479">Metal-binding</keyword>
<dbReference type="InterPro" id="IPR043502">
    <property type="entry name" value="DNA/RNA_pol_sf"/>
</dbReference>
<dbReference type="GO" id="GO:0005634">
    <property type="term" value="C:nucleus"/>
    <property type="evidence" value="ECO:0007669"/>
    <property type="project" value="UniProtKB-SubCell"/>
</dbReference>
<dbReference type="InterPro" id="IPR036775">
    <property type="entry name" value="DNA_pol_Y-fam_lit_finger_sf"/>
</dbReference>
<dbReference type="Pfam" id="PF11799">
    <property type="entry name" value="IMS_C"/>
    <property type="match status" value="1"/>
</dbReference>
<feature type="domain" description="UmuC" evidence="10">
    <location>
        <begin position="53"/>
        <end position="367"/>
    </location>
</feature>
<keyword evidence="2 11" id="KW-0808">Transferase</keyword>
<keyword evidence="6" id="KW-0862">Zinc</keyword>
<dbReference type="SUPFAM" id="SSF100879">
    <property type="entry name" value="Lesion bypass DNA polymerase (Y-family), little finger domain"/>
    <property type="match status" value="1"/>
</dbReference>
<dbReference type="GO" id="GO:0006281">
    <property type="term" value="P:DNA repair"/>
    <property type="evidence" value="ECO:0007669"/>
    <property type="project" value="UniProtKB-KW"/>
</dbReference>
<dbReference type="SUPFAM" id="SSF56672">
    <property type="entry name" value="DNA/RNA polymerases"/>
    <property type="match status" value="1"/>
</dbReference>
<keyword evidence="5" id="KW-0863">Zinc-finger</keyword>
<dbReference type="PANTHER" id="PTHR45873:SF1">
    <property type="entry name" value="DNA POLYMERASE ETA"/>
    <property type="match status" value="1"/>
</dbReference>
<keyword evidence="11" id="KW-0012">Acyltransferase</keyword>
<dbReference type="GO" id="GO:0003684">
    <property type="term" value="F:damaged DNA binding"/>
    <property type="evidence" value="ECO:0007669"/>
    <property type="project" value="InterPro"/>
</dbReference>
<dbReference type="GO" id="GO:0008270">
    <property type="term" value="F:zinc ion binding"/>
    <property type="evidence" value="ECO:0007669"/>
    <property type="project" value="UniProtKB-KW"/>
</dbReference>
<dbReference type="PROSITE" id="PS50173">
    <property type="entry name" value="UMUC"/>
    <property type="match status" value="1"/>
</dbReference>
<dbReference type="Pfam" id="PF21704">
    <property type="entry name" value="POLH-Rev1_HhH"/>
    <property type="match status" value="1"/>
</dbReference>
<protein>
    <recommendedName>
        <fullName evidence="9">DNA polymerase eta</fullName>
    </recommendedName>
</protein>
<dbReference type="Gene3D" id="1.10.150.20">
    <property type="entry name" value="5' to 3' exonuclease, C-terminal subdomain"/>
    <property type="match status" value="1"/>
</dbReference>
<evidence type="ECO:0000256" key="1">
    <source>
        <dbReference type="ARBA" id="ARBA00004123"/>
    </source>
</evidence>
<keyword evidence="7" id="KW-0234">DNA repair</keyword>
<dbReference type="STRING" id="425264.A0A3G2S7A4"/>
<dbReference type="PANTHER" id="PTHR45873">
    <property type="entry name" value="DNA POLYMERASE ETA"/>
    <property type="match status" value="1"/>
</dbReference>
<evidence type="ECO:0000256" key="7">
    <source>
        <dbReference type="ARBA" id="ARBA00023204"/>
    </source>
</evidence>
<dbReference type="FunFam" id="3.40.1170.60:FF:000008">
    <property type="entry name" value="DNA polymerase eta subunit"/>
    <property type="match status" value="1"/>
</dbReference>
<reference evidence="11 12" key="1">
    <citation type="submission" date="2018-10" db="EMBL/GenBank/DDBJ databases">
        <title>Complete genome sequence of Malassezia restricta CBS 7877.</title>
        <authorList>
            <person name="Morand S.C."/>
            <person name="Bertignac M."/>
            <person name="Iltis A."/>
            <person name="Kolder I."/>
            <person name="Pirovano W."/>
            <person name="Jourdain R."/>
            <person name="Clavaud C."/>
        </authorList>
    </citation>
    <scope>NUCLEOTIDE SEQUENCE [LARGE SCALE GENOMIC DNA]</scope>
    <source>
        <strain evidence="11 12">CBS 7877</strain>
    </source>
</reference>
<proteinExistence type="predicted"/>
<evidence type="ECO:0000313" key="11">
    <source>
        <dbReference type="EMBL" id="AYO43202.1"/>
    </source>
</evidence>
<evidence type="ECO:0000256" key="3">
    <source>
        <dbReference type="ARBA" id="ARBA00022723"/>
    </source>
</evidence>
<accession>A0A3G2S7A4</accession>
<dbReference type="InterPro" id="IPR001126">
    <property type="entry name" value="UmuC"/>
</dbReference>
<dbReference type="Pfam" id="PF00817">
    <property type="entry name" value="IMS"/>
    <property type="match status" value="2"/>
</dbReference>
<dbReference type="OrthoDB" id="5723at2759"/>
<dbReference type="InterPro" id="IPR052230">
    <property type="entry name" value="DNA_polymerase_eta"/>
</dbReference>
<dbReference type="GO" id="GO:0009314">
    <property type="term" value="P:response to radiation"/>
    <property type="evidence" value="ECO:0007669"/>
    <property type="project" value="TreeGrafter"/>
</dbReference>
<dbReference type="GO" id="GO:0042276">
    <property type="term" value="P:error-prone translesion synthesis"/>
    <property type="evidence" value="ECO:0007669"/>
    <property type="project" value="TreeGrafter"/>
</dbReference>
<dbReference type="Gene3D" id="3.30.1490.100">
    <property type="entry name" value="DNA polymerase, Y-family, little finger domain"/>
    <property type="match status" value="1"/>
</dbReference>
<dbReference type="GO" id="GO:0035861">
    <property type="term" value="C:site of double-strand break"/>
    <property type="evidence" value="ECO:0007669"/>
    <property type="project" value="TreeGrafter"/>
</dbReference>
<evidence type="ECO:0000313" key="12">
    <source>
        <dbReference type="Proteomes" id="UP000269793"/>
    </source>
</evidence>
<dbReference type="GO" id="GO:0007064">
    <property type="term" value="P:mitotic sister chromatid cohesion"/>
    <property type="evidence" value="ECO:0007669"/>
    <property type="project" value="UniProtKB-ARBA"/>
</dbReference>
<evidence type="ECO:0000256" key="9">
    <source>
        <dbReference type="ARBA" id="ARBA00044975"/>
    </source>
</evidence>
<sequence length="641" mass="73842">MSTERSGEKHQSRCHSDKIEADYENSQLMPCPRVTYRHLLSTSYEPENPLRVIAHCDVDAAYAQFEASRLGIDSRSIPLVVLQWKQIIAVNYVARKFGVSRFNCTLEEAKQRCPDLRLVHVASYGPGDKSPKYYEDPDPSTHKISLDMYRRESKKIMDIFQRQLCHDRVPYGHANYELESITPEGWSPSVFYMKGQSKDHDIIFEKASIDESFFDLSRYVRKQILSRFPMLDIREELNDLDTDTRAARLDAELPNIPMHVRDEMSMRAWIALGAWLPPNEQREEQALLTPLTWLDVAHAIAAERMISVRWHILNELGYTTSAGIASNKTLAKLCSSFRKPCSQTLLLPRYTGTFLAPMPYRKIRFLGGKFGADIEEEWSQSTVRELWGVSLLNMEKRFGTDGKWLYHLIRGIDTSHVIQRSANHSMMSAKNFRPGISSTTVALSWLAIMSSELSMRLQEEREEVNMMYPRTLVLRYLLADSTSMKSHQVPFGKIANEHLEHEIYVRAEKLWNESLGRVMQQPGRIDVRVLSLSFAGIERKMKDQQPLSNFFSKRKSDHDVEVALKLPRTQSPPYDLVTDPTSQTEVAQWTCLKCSHVLSVPIFEDVEPHATEPPSYLGILQRAREEHEHWHMALALAEKLE</sequence>
<keyword evidence="4" id="KW-0227">DNA damage</keyword>
<dbReference type="Proteomes" id="UP000269793">
    <property type="component" value="Chromosome IV"/>
</dbReference>
<dbReference type="Gene3D" id="3.40.1170.60">
    <property type="match status" value="1"/>
</dbReference>
<dbReference type="VEuPathDB" id="FungiDB:DNF11_2252"/>
<evidence type="ECO:0000256" key="4">
    <source>
        <dbReference type="ARBA" id="ARBA00022763"/>
    </source>
</evidence>
<keyword evidence="8" id="KW-0539">Nucleus</keyword>
<dbReference type="EMBL" id="CP033151">
    <property type="protein sequence ID" value="AYO43202.1"/>
    <property type="molecule type" value="Genomic_DNA"/>
</dbReference>
<dbReference type="GO" id="GO:0070987">
    <property type="term" value="P:error-free translesion synthesis"/>
    <property type="evidence" value="ECO:0007669"/>
    <property type="project" value="UniProtKB-ARBA"/>
</dbReference>
<evidence type="ECO:0000256" key="8">
    <source>
        <dbReference type="ARBA" id="ARBA00023242"/>
    </source>
</evidence>
<dbReference type="GO" id="GO:0003887">
    <property type="term" value="F:DNA-directed DNA polymerase activity"/>
    <property type="evidence" value="ECO:0007669"/>
    <property type="project" value="TreeGrafter"/>
</dbReference>
<keyword evidence="12" id="KW-1185">Reference proteome</keyword>
<dbReference type="AlphaFoldDB" id="A0A3G2S7A4"/>
<comment type="subcellular location">
    <subcellularLocation>
        <location evidence="1">Nucleus</location>
    </subcellularLocation>
</comment>
<evidence type="ECO:0000256" key="5">
    <source>
        <dbReference type="ARBA" id="ARBA00022771"/>
    </source>
</evidence>
<organism evidence="11 12">
    <name type="scientific">Malassezia restricta (strain ATCC 96810 / NBRC 103918 / CBS 7877)</name>
    <name type="common">Seborrheic dermatitis infection agent</name>
    <dbReference type="NCBI Taxonomy" id="425264"/>
    <lineage>
        <taxon>Eukaryota</taxon>
        <taxon>Fungi</taxon>
        <taxon>Dikarya</taxon>
        <taxon>Basidiomycota</taxon>
        <taxon>Ustilaginomycotina</taxon>
        <taxon>Malasseziomycetes</taxon>
        <taxon>Malasseziales</taxon>
        <taxon>Malasseziaceae</taxon>
        <taxon>Malassezia</taxon>
    </lineage>
</organism>
<dbReference type="GO" id="GO:0016746">
    <property type="term" value="F:acyltransferase activity"/>
    <property type="evidence" value="ECO:0007669"/>
    <property type="project" value="UniProtKB-KW"/>
</dbReference>
<dbReference type="GO" id="GO:0005657">
    <property type="term" value="C:replication fork"/>
    <property type="evidence" value="ECO:0007669"/>
    <property type="project" value="UniProtKB-ARBA"/>
</dbReference>
<evidence type="ECO:0000256" key="6">
    <source>
        <dbReference type="ARBA" id="ARBA00022833"/>
    </source>
</evidence>
<evidence type="ECO:0000256" key="2">
    <source>
        <dbReference type="ARBA" id="ARBA00022679"/>
    </source>
</evidence>
<gene>
    <name evidence="11" type="primary">eso1</name>
    <name evidence="11" type="ORF">DNF11_2252</name>
</gene>